<keyword evidence="3" id="KW-0540">Nuclease</keyword>
<dbReference type="AlphaFoldDB" id="A0A3Q4I8L1"/>
<evidence type="ECO:0000313" key="6">
    <source>
        <dbReference type="Ensembl" id="ENSNBRP00000030503.1"/>
    </source>
</evidence>
<accession>A0A3Q4I8L1</accession>
<dbReference type="Ensembl" id="ENSNBRT00000031281.1">
    <property type="protein sequence ID" value="ENSNBRP00000030503.1"/>
    <property type="gene ID" value="ENSNBRG00000023198.1"/>
</dbReference>
<evidence type="ECO:0000313" key="7">
    <source>
        <dbReference type="Proteomes" id="UP000261580"/>
    </source>
</evidence>
<protein>
    <submittedName>
        <fullName evidence="6">Uncharacterized protein</fullName>
    </submittedName>
</protein>
<dbReference type="InterPro" id="IPR012337">
    <property type="entry name" value="RNaseH-like_sf"/>
</dbReference>
<organism evidence="6 7">
    <name type="scientific">Neolamprologus brichardi</name>
    <name type="common">Fairy cichlid</name>
    <name type="synonym">Lamprologus brichardi</name>
    <dbReference type="NCBI Taxonomy" id="32507"/>
    <lineage>
        <taxon>Eukaryota</taxon>
        <taxon>Metazoa</taxon>
        <taxon>Chordata</taxon>
        <taxon>Craniata</taxon>
        <taxon>Vertebrata</taxon>
        <taxon>Euteleostomi</taxon>
        <taxon>Actinopterygii</taxon>
        <taxon>Neopterygii</taxon>
        <taxon>Teleostei</taxon>
        <taxon>Neoteleostei</taxon>
        <taxon>Acanthomorphata</taxon>
        <taxon>Ovalentaria</taxon>
        <taxon>Cichlomorphae</taxon>
        <taxon>Cichliformes</taxon>
        <taxon>Cichlidae</taxon>
        <taxon>African cichlids</taxon>
        <taxon>Pseudocrenilabrinae</taxon>
        <taxon>Lamprologini</taxon>
        <taxon>Neolamprologus</taxon>
    </lineage>
</organism>
<reference evidence="6" key="1">
    <citation type="submission" date="2025-08" db="UniProtKB">
        <authorList>
            <consortium name="Ensembl"/>
        </authorList>
    </citation>
    <scope>IDENTIFICATION</scope>
</reference>
<sequence length="146" mass="16865">DRSCPGVYSLDCEMCYTVHGLELSRVTVVNSSLEVVYDTFVKPENEVIDYNTSSLKIVLHYFKDGKDFLLYDTYDEDDGMNTSENLRHVVTRRSSIRHVIERLWRARPVGGLVEHLEPRYQTGISSLRKLSQREVKQVCKFISGCL</sequence>
<dbReference type="GO" id="GO:0003676">
    <property type="term" value="F:nucleic acid binding"/>
    <property type="evidence" value="ECO:0007669"/>
    <property type="project" value="InterPro"/>
</dbReference>
<dbReference type="InterPro" id="IPR036397">
    <property type="entry name" value="RNaseH_sf"/>
</dbReference>
<keyword evidence="4" id="KW-0378">Hydrolase</keyword>
<proteinExistence type="inferred from homology"/>
<dbReference type="SUPFAM" id="SSF53098">
    <property type="entry name" value="Ribonuclease H-like"/>
    <property type="match status" value="1"/>
</dbReference>
<dbReference type="GO" id="GO:0005634">
    <property type="term" value="C:nucleus"/>
    <property type="evidence" value="ECO:0007669"/>
    <property type="project" value="UniProtKB-SubCell"/>
</dbReference>
<evidence type="ECO:0000256" key="5">
    <source>
        <dbReference type="ARBA" id="ARBA00023242"/>
    </source>
</evidence>
<evidence type="ECO:0000256" key="4">
    <source>
        <dbReference type="ARBA" id="ARBA00022801"/>
    </source>
</evidence>
<name>A0A3Q4I8L1_NEOBR</name>
<dbReference type="GeneTree" id="ENSGT00940000158590"/>
<evidence type="ECO:0000256" key="1">
    <source>
        <dbReference type="ARBA" id="ARBA00004123"/>
    </source>
</evidence>
<dbReference type="Gene3D" id="3.30.420.10">
    <property type="entry name" value="Ribonuclease H-like superfamily/Ribonuclease H"/>
    <property type="match status" value="1"/>
</dbReference>
<dbReference type="InterPro" id="IPR047021">
    <property type="entry name" value="REXO1/3/4-like"/>
</dbReference>
<evidence type="ECO:0000256" key="2">
    <source>
        <dbReference type="ARBA" id="ARBA00006357"/>
    </source>
</evidence>
<comment type="subcellular location">
    <subcellularLocation>
        <location evidence="1">Nucleus</location>
    </subcellularLocation>
</comment>
<dbReference type="PANTHER" id="PTHR12801">
    <property type="entry name" value="RNA EXONUCLEASE REXO1 / RECO3 FAMILY MEMBER-RELATED"/>
    <property type="match status" value="1"/>
</dbReference>
<reference evidence="6" key="2">
    <citation type="submission" date="2025-09" db="UniProtKB">
        <authorList>
            <consortium name="Ensembl"/>
        </authorList>
    </citation>
    <scope>IDENTIFICATION</scope>
</reference>
<dbReference type="PANTHER" id="PTHR12801:SF115">
    <property type="entry name" value="FI18136P1-RELATED"/>
    <property type="match status" value="1"/>
</dbReference>
<evidence type="ECO:0000256" key="3">
    <source>
        <dbReference type="ARBA" id="ARBA00022722"/>
    </source>
</evidence>
<dbReference type="STRING" id="32507.ENSNBRP00000030503"/>
<comment type="similarity">
    <text evidence="2">Belongs to the REXO1/REXO3 family.</text>
</comment>
<keyword evidence="7" id="KW-1185">Reference proteome</keyword>
<dbReference type="Proteomes" id="UP000261580">
    <property type="component" value="Unassembled WGS sequence"/>
</dbReference>
<dbReference type="Bgee" id="ENSNBRG00000023198">
    <property type="expression patterns" value="Expressed in testis and 5 other cell types or tissues"/>
</dbReference>
<keyword evidence="5" id="KW-0539">Nucleus</keyword>
<dbReference type="GO" id="GO:0004527">
    <property type="term" value="F:exonuclease activity"/>
    <property type="evidence" value="ECO:0007669"/>
    <property type="project" value="InterPro"/>
</dbReference>